<keyword evidence="2" id="KW-1185">Reference proteome</keyword>
<dbReference type="EMBL" id="CP097289">
    <property type="protein sequence ID" value="UQT54406.1"/>
    <property type="molecule type" value="Genomic_DNA"/>
</dbReference>
<organism evidence="1 2">
    <name type="scientific">Streptomyces durmitorensis</name>
    <dbReference type="NCBI Taxonomy" id="319947"/>
    <lineage>
        <taxon>Bacteria</taxon>
        <taxon>Bacillati</taxon>
        <taxon>Actinomycetota</taxon>
        <taxon>Actinomycetes</taxon>
        <taxon>Kitasatosporales</taxon>
        <taxon>Streptomycetaceae</taxon>
        <taxon>Streptomyces</taxon>
    </lineage>
</organism>
<gene>
    <name evidence="1" type="ORF">M4V62_04490</name>
</gene>
<dbReference type="RefSeq" id="WP_249585902.1">
    <property type="nucleotide sequence ID" value="NZ_BAAAQL010000002.1"/>
</dbReference>
<evidence type="ECO:0000313" key="2">
    <source>
        <dbReference type="Proteomes" id="UP000829992"/>
    </source>
</evidence>
<reference evidence="1 2" key="1">
    <citation type="submission" date="2022-05" db="EMBL/GenBank/DDBJ databases">
        <authorList>
            <person name="Zhou X."/>
            <person name="Li K."/>
            <person name="Man Y."/>
        </authorList>
    </citation>
    <scope>NUCLEOTIDE SEQUENCE [LARGE SCALE GENOMIC DNA]</scope>
    <source>
        <strain evidence="1 2">MS405</strain>
    </source>
</reference>
<sequence length="73" mass="8123">MTIQPGQIYRSCDPRGGPRIRISSYIPGHARAHVVDAHAGKRFRQILVTALHADATTRDGRSRRTGYVLEVDP</sequence>
<protein>
    <submittedName>
        <fullName evidence="1">Uncharacterized protein</fullName>
    </submittedName>
</protein>
<evidence type="ECO:0000313" key="1">
    <source>
        <dbReference type="EMBL" id="UQT54406.1"/>
    </source>
</evidence>
<proteinExistence type="predicted"/>
<dbReference type="Proteomes" id="UP000829992">
    <property type="component" value="Chromosome"/>
</dbReference>
<accession>A0ABY4PL16</accession>
<name>A0ABY4PL16_9ACTN</name>